<evidence type="ECO:0000313" key="3">
    <source>
        <dbReference type="Proteomes" id="UP000033491"/>
    </source>
</evidence>
<dbReference type="Proteomes" id="UP000033491">
    <property type="component" value="Unassembled WGS sequence"/>
</dbReference>
<protein>
    <recommendedName>
        <fullName evidence="1">Helicase Helix-turn-helix domain-containing protein</fullName>
    </recommendedName>
</protein>
<feature type="domain" description="Helicase Helix-turn-helix" evidence="1">
    <location>
        <begin position="246"/>
        <end position="335"/>
    </location>
</feature>
<sequence length="346" mass="38675">MEPADLLQLLSDQQARRLRVIENLLRGRRTVSTLYWGLRYDLLYLLDLNKHLPRGGLDAVAHTVVANGWAQWGSDEQPQLRLTSAGVHARDQRPYYQPGDVTAWPLLDLNVARQRLLLAIQVTSEYAHQTNRYYPLAVDQATRQTVRRWFYQVRDPALPAQVAAALTATLATLPPTVAAVTTAGLTGYQQPGQTTQQLADQFAITSWEAYLMHVTAVVAVAQAARDPHHVLAPLLAPTWQSPVTRSAQATLATVMTGTPLDRVAAERHIKPSTVREHLLEAAIMLPPTALPYDRLIPAVARQALLAALPQAIDDWEYTALPAELQERYDFFTFRLLAIWQHKRGVD</sequence>
<dbReference type="InterPro" id="IPR029491">
    <property type="entry name" value="Helicase_HTH"/>
</dbReference>
<dbReference type="Pfam" id="PF14493">
    <property type="entry name" value="HTH_40"/>
    <property type="match status" value="1"/>
</dbReference>
<name>A0A0F3RQ14_9LACO</name>
<gene>
    <name evidence="2" type="ORF">VC81_09470</name>
</gene>
<accession>A0A0F3RQ14</accession>
<dbReference type="AlphaFoldDB" id="A0A0F3RQ14"/>
<dbReference type="STRING" id="216463.VC81_09470"/>
<evidence type="ECO:0000313" key="2">
    <source>
        <dbReference type="EMBL" id="KJW12118.1"/>
    </source>
</evidence>
<dbReference type="RefSeq" id="WP_045807841.1">
    <property type="nucleotide sequence ID" value="NZ_JZCR01000021.1"/>
</dbReference>
<proteinExistence type="predicted"/>
<organism evidence="2 3">
    <name type="scientific">Levilactobacillus spicheri</name>
    <dbReference type="NCBI Taxonomy" id="216463"/>
    <lineage>
        <taxon>Bacteria</taxon>
        <taxon>Bacillati</taxon>
        <taxon>Bacillota</taxon>
        <taxon>Bacilli</taxon>
        <taxon>Lactobacillales</taxon>
        <taxon>Lactobacillaceae</taxon>
        <taxon>Levilactobacillus</taxon>
    </lineage>
</organism>
<dbReference type="PATRIC" id="fig|216463.3.peg.1148"/>
<dbReference type="OrthoDB" id="2146354at2"/>
<comment type="caution">
    <text evidence="2">The sequence shown here is derived from an EMBL/GenBank/DDBJ whole genome shotgun (WGS) entry which is preliminary data.</text>
</comment>
<reference evidence="2 3" key="1">
    <citation type="submission" date="2015-03" db="EMBL/GenBank/DDBJ databases">
        <authorList>
            <person name="Zheng J."/>
            <person name="Ganezle M."/>
        </authorList>
    </citation>
    <scope>NUCLEOTIDE SEQUENCE [LARGE SCALE GENOMIC DNA]</scope>
    <source>
        <strain evidence="2 3">LP38</strain>
    </source>
</reference>
<dbReference type="EMBL" id="JZCR01000021">
    <property type="protein sequence ID" value="KJW12118.1"/>
    <property type="molecule type" value="Genomic_DNA"/>
</dbReference>
<evidence type="ECO:0000259" key="1">
    <source>
        <dbReference type="Pfam" id="PF14493"/>
    </source>
</evidence>